<dbReference type="EMBL" id="OMOR01000001">
    <property type="protein sequence ID" value="SPH21670.1"/>
    <property type="molecule type" value="Genomic_DNA"/>
</dbReference>
<evidence type="ECO:0008006" key="4">
    <source>
        <dbReference type="Google" id="ProtNLM"/>
    </source>
</evidence>
<proteinExistence type="predicted"/>
<dbReference type="Proteomes" id="UP000244880">
    <property type="component" value="Unassembled WGS sequence"/>
</dbReference>
<keyword evidence="3" id="KW-1185">Reference proteome</keyword>
<evidence type="ECO:0000256" key="1">
    <source>
        <dbReference type="SAM" id="MobiDB-lite"/>
    </source>
</evidence>
<evidence type="ECO:0000313" key="3">
    <source>
        <dbReference type="Proteomes" id="UP000244880"/>
    </source>
</evidence>
<reference evidence="2 3" key="1">
    <citation type="submission" date="2018-03" db="EMBL/GenBank/DDBJ databases">
        <authorList>
            <person name="Keele B.F."/>
        </authorList>
    </citation>
    <scope>NUCLEOTIDE SEQUENCE [LARGE SCALE GENOMIC DNA]</scope>
    <source>
        <strain evidence="2 3">CECT 8599</strain>
    </source>
</reference>
<name>A0A2R8BEZ7_9RHOB</name>
<gene>
    <name evidence="2" type="ORF">ASD8599_02422</name>
</gene>
<feature type="region of interest" description="Disordered" evidence="1">
    <location>
        <begin position="302"/>
        <end position="321"/>
    </location>
</feature>
<organism evidence="2 3">
    <name type="scientific">Ascidiaceihabitans donghaensis</name>
    <dbReference type="NCBI Taxonomy" id="1510460"/>
    <lineage>
        <taxon>Bacteria</taxon>
        <taxon>Pseudomonadati</taxon>
        <taxon>Pseudomonadota</taxon>
        <taxon>Alphaproteobacteria</taxon>
        <taxon>Rhodobacterales</taxon>
        <taxon>Paracoccaceae</taxon>
        <taxon>Ascidiaceihabitans</taxon>
    </lineage>
</organism>
<protein>
    <recommendedName>
        <fullName evidence="4">Phosphoadenosine phosphosulfate reductase</fullName>
    </recommendedName>
</protein>
<dbReference type="AlphaFoldDB" id="A0A2R8BEZ7"/>
<accession>A0A2R8BEZ7</accession>
<evidence type="ECO:0000313" key="2">
    <source>
        <dbReference type="EMBL" id="SPH21670.1"/>
    </source>
</evidence>
<sequence>MEDHAQTFETPLGDLAKGPWVTRIAEIANEHGYFKALGRKHFAAFVQKSDTLLVTFETVQGIRGLRENALPLGWDMVASMGWSHLCLVSDGDTWFRDGKVYGHFDALIDDGFFDDFSQVIFYGAGPCGYAASAFSVAAPGARVVAIQPQATLDPRVTEWDDRFTDHRRVSFTNRYGYAPDMLDAADAAFVFYDSNDPLDAMHAALFTRPNVSKFRMRFMGAALQSQMMDMNILFQVISKANAGKLDTESFAKMYRARRDNRGYLRTLMAVTDRDERFALTRMICKNVTSRTKAPRFARRLAELDAPQNNAHDDAAGTSPQA</sequence>